<proteinExistence type="predicted"/>
<dbReference type="Proteomes" id="UP000636918">
    <property type="component" value="Unassembled WGS sequence"/>
</dbReference>
<dbReference type="RefSeq" id="WP_201932367.1">
    <property type="nucleotide sequence ID" value="NZ_JAERSG010000001.1"/>
</dbReference>
<dbReference type="Pfam" id="PF02627">
    <property type="entry name" value="CMD"/>
    <property type="match status" value="1"/>
</dbReference>
<organism evidence="2 3">
    <name type="scientific">Nocardioides baculatus</name>
    <dbReference type="NCBI Taxonomy" id="2801337"/>
    <lineage>
        <taxon>Bacteria</taxon>
        <taxon>Bacillati</taxon>
        <taxon>Actinomycetota</taxon>
        <taxon>Actinomycetes</taxon>
        <taxon>Propionibacteriales</taxon>
        <taxon>Nocardioidaceae</taxon>
        <taxon>Nocardioides</taxon>
    </lineage>
</organism>
<reference evidence="2 3" key="1">
    <citation type="submission" date="2021-01" db="EMBL/GenBank/DDBJ databases">
        <title>Genome seq and assembly of Nocardiodes sp. G10.</title>
        <authorList>
            <person name="Chhetri G."/>
        </authorList>
    </citation>
    <scope>NUCLEOTIDE SEQUENCE [LARGE SCALE GENOMIC DNA]</scope>
    <source>
        <strain evidence="2 3">G10</strain>
    </source>
</reference>
<accession>A0ABS1L3U9</accession>
<evidence type="ECO:0000313" key="2">
    <source>
        <dbReference type="EMBL" id="MBL0746192.1"/>
    </source>
</evidence>
<name>A0ABS1L3U9_9ACTN</name>
<sequence>MRLPDLLPEDLDPGQRALYDDIVGGPRGVGPQHFPLTTPDGALTGPFGVMIHGPALGRPLQELGSALRYATGLTDRVREIAILTVAAATHSAFEQFAHERVARAVGLTDDELVAIADGSFSSGHRAEQTAYELCRRLLDGRTTFDDQEYADLVVVLGTETITELTVLVGYYRTLADLLAVYEVRAPQ</sequence>
<dbReference type="SUPFAM" id="SSF69118">
    <property type="entry name" value="AhpD-like"/>
    <property type="match status" value="1"/>
</dbReference>
<gene>
    <name evidence="2" type="ORF">JI751_01095</name>
</gene>
<evidence type="ECO:0000259" key="1">
    <source>
        <dbReference type="Pfam" id="PF02627"/>
    </source>
</evidence>
<dbReference type="EMBL" id="JAERSG010000001">
    <property type="protein sequence ID" value="MBL0746192.1"/>
    <property type="molecule type" value="Genomic_DNA"/>
</dbReference>
<comment type="caution">
    <text evidence="2">The sequence shown here is derived from an EMBL/GenBank/DDBJ whole genome shotgun (WGS) entry which is preliminary data.</text>
</comment>
<evidence type="ECO:0000313" key="3">
    <source>
        <dbReference type="Proteomes" id="UP000636918"/>
    </source>
</evidence>
<dbReference type="Gene3D" id="1.20.1290.10">
    <property type="entry name" value="AhpD-like"/>
    <property type="match status" value="1"/>
</dbReference>
<dbReference type="PANTHER" id="PTHR34846:SF11">
    <property type="entry name" value="4-CARBOXYMUCONOLACTONE DECARBOXYLASE FAMILY PROTEIN (AFU_ORTHOLOGUE AFUA_6G11590)"/>
    <property type="match status" value="1"/>
</dbReference>
<keyword evidence="3" id="KW-1185">Reference proteome</keyword>
<dbReference type="PANTHER" id="PTHR34846">
    <property type="entry name" value="4-CARBOXYMUCONOLACTONE DECARBOXYLASE FAMILY PROTEIN (AFU_ORTHOLOGUE AFUA_6G11590)"/>
    <property type="match status" value="1"/>
</dbReference>
<dbReference type="InterPro" id="IPR003779">
    <property type="entry name" value="CMD-like"/>
</dbReference>
<dbReference type="InterPro" id="IPR029032">
    <property type="entry name" value="AhpD-like"/>
</dbReference>
<feature type="domain" description="Carboxymuconolactone decarboxylase-like" evidence="1">
    <location>
        <begin position="54"/>
        <end position="118"/>
    </location>
</feature>
<protein>
    <submittedName>
        <fullName evidence="2">Carboxymuconolactone decarboxylase family protein</fullName>
    </submittedName>
</protein>